<protein>
    <submittedName>
        <fullName evidence="4">Dehydrogenase</fullName>
    </submittedName>
</protein>
<evidence type="ECO:0000313" key="5">
    <source>
        <dbReference type="Proteomes" id="UP000250462"/>
    </source>
</evidence>
<dbReference type="InterPro" id="IPR036291">
    <property type="entry name" value="NAD(P)-bd_dom_sf"/>
</dbReference>
<dbReference type="PRINTS" id="PR00080">
    <property type="entry name" value="SDRFAMILY"/>
</dbReference>
<dbReference type="PANTHER" id="PTHR42760:SF133">
    <property type="entry name" value="3-OXOACYL-[ACYL-CARRIER-PROTEIN] REDUCTASE"/>
    <property type="match status" value="1"/>
</dbReference>
<evidence type="ECO:0000313" key="4">
    <source>
        <dbReference type="EMBL" id="RAW15459.1"/>
    </source>
</evidence>
<proteinExistence type="inferred from homology"/>
<gene>
    <name evidence="4" type="ORF">DPM12_09445</name>
</gene>
<keyword evidence="5" id="KW-1185">Reference proteome</keyword>
<dbReference type="InterPro" id="IPR002347">
    <property type="entry name" value="SDR_fam"/>
</dbReference>
<dbReference type="PROSITE" id="PS00061">
    <property type="entry name" value="ADH_SHORT"/>
    <property type="match status" value="1"/>
</dbReference>
<dbReference type="InterPro" id="IPR057326">
    <property type="entry name" value="KR_dom"/>
</dbReference>
<dbReference type="PANTHER" id="PTHR42760">
    <property type="entry name" value="SHORT-CHAIN DEHYDROGENASES/REDUCTASES FAMILY MEMBER"/>
    <property type="match status" value="1"/>
</dbReference>
<organism evidence="4 5">
    <name type="scientific">Phytoactinopolyspora halophila</name>
    <dbReference type="NCBI Taxonomy" id="1981511"/>
    <lineage>
        <taxon>Bacteria</taxon>
        <taxon>Bacillati</taxon>
        <taxon>Actinomycetota</taxon>
        <taxon>Actinomycetes</taxon>
        <taxon>Jiangellales</taxon>
        <taxon>Jiangellaceae</taxon>
        <taxon>Phytoactinopolyspora</taxon>
    </lineage>
</organism>
<dbReference type="Proteomes" id="UP000250462">
    <property type="component" value="Unassembled WGS sequence"/>
</dbReference>
<name>A0A329QV32_9ACTN</name>
<accession>A0A329QV32</accession>
<dbReference type="SMART" id="SM00822">
    <property type="entry name" value="PKS_KR"/>
    <property type="match status" value="1"/>
</dbReference>
<keyword evidence="2" id="KW-0560">Oxidoreductase</keyword>
<reference evidence="4 5" key="1">
    <citation type="submission" date="2018-06" db="EMBL/GenBank/DDBJ databases">
        <title>Phytoactinopolyspora halophila sp. nov., a novel halophilic actinomycete isolated from a saline soil in China.</title>
        <authorList>
            <person name="Tang S.-K."/>
        </authorList>
    </citation>
    <scope>NUCLEOTIDE SEQUENCE [LARGE SCALE GENOMIC DNA]</scope>
    <source>
        <strain evidence="4 5">YIM 96934</strain>
    </source>
</reference>
<dbReference type="Pfam" id="PF13561">
    <property type="entry name" value="adh_short_C2"/>
    <property type="match status" value="1"/>
</dbReference>
<dbReference type="PRINTS" id="PR00081">
    <property type="entry name" value="GDHRDH"/>
</dbReference>
<dbReference type="EMBL" id="QMIG01000006">
    <property type="protein sequence ID" value="RAW15459.1"/>
    <property type="molecule type" value="Genomic_DNA"/>
</dbReference>
<dbReference type="GO" id="GO:0016616">
    <property type="term" value="F:oxidoreductase activity, acting on the CH-OH group of donors, NAD or NADP as acceptor"/>
    <property type="evidence" value="ECO:0007669"/>
    <property type="project" value="TreeGrafter"/>
</dbReference>
<dbReference type="OrthoDB" id="20590at2"/>
<dbReference type="AlphaFoldDB" id="A0A329QV32"/>
<evidence type="ECO:0000256" key="2">
    <source>
        <dbReference type="ARBA" id="ARBA00023002"/>
    </source>
</evidence>
<evidence type="ECO:0000259" key="3">
    <source>
        <dbReference type="SMART" id="SM00822"/>
    </source>
</evidence>
<comment type="caution">
    <text evidence="4">The sequence shown here is derived from an EMBL/GenBank/DDBJ whole genome shotgun (WGS) entry which is preliminary data.</text>
</comment>
<feature type="domain" description="Ketoreductase" evidence="3">
    <location>
        <begin position="18"/>
        <end position="193"/>
    </location>
</feature>
<dbReference type="InterPro" id="IPR020904">
    <property type="entry name" value="Sc_DH/Rdtase_CS"/>
</dbReference>
<dbReference type="Gene3D" id="3.40.50.720">
    <property type="entry name" value="NAD(P)-binding Rossmann-like Domain"/>
    <property type="match status" value="1"/>
</dbReference>
<sequence length="256" mass="25632">MTTAQGQSEATTGMLAGRRAVVTGSAGGIGSAVAQALAGAGALVHGLDVATTAGEGKRTGDGSVVSMTCDVTDPGQVTRALETAAGAGGTLDVLVLAAGQFPNRPLEEWTLDQFGELWQLNVGGVFTAVQASLPYLRASDAGRIVVISSSAVHMAVPGFAPYAATKAALIGFVRSVAAEVAPDGITANVVTPGLTATPAALNGDVAPFFKQVVDSQMIKRPLEADDLTEGVLYLCSPGASMVSGQVLNIDGGGVTY</sequence>
<evidence type="ECO:0000256" key="1">
    <source>
        <dbReference type="ARBA" id="ARBA00006484"/>
    </source>
</evidence>
<dbReference type="SUPFAM" id="SSF51735">
    <property type="entry name" value="NAD(P)-binding Rossmann-fold domains"/>
    <property type="match status" value="1"/>
</dbReference>
<comment type="similarity">
    <text evidence="1">Belongs to the short-chain dehydrogenases/reductases (SDR) family.</text>
</comment>
<dbReference type="RefSeq" id="WP_112258062.1">
    <property type="nucleotide sequence ID" value="NZ_QMIG01000006.1"/>
</dbReference>
<dbReference type="FunFam" id="3.40.50.720:FF:000084">
    <property type="entry name" value="Short-chain dehydrogenase reductase"/>
    <property type="match status" value="1"/>
</dbReference>
<dbReference type="CDD" id="cd05233">
    <property type="entry name" value="SDR_c"/>
    <property type="match status" value="1"/>
</dbReference>